<dbReference type="Pfam" id="PF06812">
    <property type="entry name" value="ImpA_N"/>
    <property type="match status" value="1"/>
</dbReference>
<dbReference type="AlphaFoldDB" id="A0A6P1KHF9"/>
<dbReference type="InterPro" id="IPR017740">
    <property type="entry name" value="TssA-like"/>
</dbReference>
<accession>A0A6P1KHF9</accession>
<name>A0A6P1KHF9_FAUOS</name>
<proteinExistence type="predicted"/>
<protein>
    <submittedName>
        <fullName evidence="2">Type VI secretion system protein TssA</fullName>
    </submittedName>
</protein>
<keyword evidence="2" id="KW-0614">Plasmid</keyword>
<feature type="domain" description="ImpA N-terminal" evidence="1">
    <location>
        <begin position="10"/>
        <end position="132"/>
    </location>
</feature>
<geneLocation type="plasmid" evidence="2">
    <name>p1</name>
</geneLocation>
<dbReference type="PANTHER" id="PTHR37951:SF1">
    <property type="entry name" value="TYPE VI SECRETION SYSTEM COMPONENT TSSA1"/>
    <property type="match status" value="1"/>
</dbReference>
<organism evidence="2">
    <name type="scientific">Faucicola osloensis</name>
    <name type="common">Moraxella osloensis</name>
    <dbReference type="NCBI Taxonomy" id="34062"/>
    <lineage>
        <taxon>Bacteria</taxon>
        <taxon>Pseudomonadati</taxon>
        <taxon>Pseudomonadota</taxon>
        <taxon>Gammaproteobacteria</taxon>
        <taxon>Moraxellales</taxon>
        <taxon>Moraxellaceae</taxon>
        <taxon>Faucicola</taxon>
    </lineage>
</organism>
<sequence length="357" mass="40390">MSKTFSKFNEPISPDNVAGSDIEYDSRFLELQRLSEGKPEQQYGDVIIEAQEPDWSAMEKLGSQLLSETKDVNVFCLYTQTITAKYGLEGFKVGCEIIAENLEKYWEAVYPKLVDEDGEPDAYYRINALSLLLSESGIIKQVNNAYLLTNGLSNTRITVRQALAILQDSQAVDYPGGKERLILDIRVSKDANKPELLALQDALEQLNHIEAIYNQQLPNEQVPSFENIKKPIATILSYVDNQPKTVVEETPETPLTSPNQAPSSILVPPTSIDSNAWRNTQLSNRKDVELVLEKVCLYFEEFEPSHPAPLFIRRIQRLMNMDFYDIIKDMTPNSLDTLDILIGPRDNHDTADDNSQE</sequence>
<dbReference type="InterPro" id="IPR010657">
    <property type="entry name" value="ImpA_N"/>
</dbReference>
<dbReference type="PANTHER" id="PTHR37951">
    <property type="entry name" value="CYTOPLASMIC PROTEIN-RELATED"/>
    <property type="match status" value="1"/>
</dbReference>
<reference evidence="2" key="1">
    <citation type="journal article" date="2020" name="Microbiol. Resour. Announc.">
        <title>Complete Genome Sequence of Moraxella osloensis Strain YV1, Isolated from an Australian Wastewater Treatment Plant.</title>
        <authorList>
            <person name="Batinovic S."/>
            <person name="Rice D.T.F."/>
            <person name="Seviour R.J."/>
            <person name="Petrovski S."/>
        </authorList>
    </citation>
    <scope>NUCLEOTIDE SEQUENCE</scope>
    <source>
        <strain evidence="2">YV1</strain>
    </source>
</reference>
<evidence type="ECO:0000313" key="2">
    <source>
        <dbReference type="EMBL" id="QHG10801.1"/>
    </source>
</evidence>
<gene>
    <name evidence="2" type="primary">tssA</name>
    <name evidence="2" type="ORF">GSF12_12495</name>
</gene>
<evidence type="ECO:0000259" key="1">
    <source>
        <dbReference type="Pfam" id="PF06812"/>
    </source>
</evidence>
<dbReference type="EMBL" id="CP047227">
    <property type="protein sequence ID" value="QHG10801.1"/>
    <property type="molecule type" value="Genomic_DNA"/>
</dbReference>
<dbReference type="NCBIfam" id="TIGR03363">
    <property type="entry name" value="VI_chp_8"/>
    <property type="match status" value="1"/>
</dbReference>